<keyword evidence="2" id="KW-1133">Transmembrane helix</keyword>
<dbReference type="InterPro" id="IPR052304">
    <property type="entry name" value="PTTG1IP"/>
</dbReference>
<keyword evidence="2" id="KW-0472">Membrane</keyword>
<reference evidence="4 5" key="1">
    <citation type="journal article" date="2007" name="Science">
        <title>Sea anemone genome reveals ancestral eumetazoan gene repertoire and genomic organization.</title>
        <authorList>
            <person name="Putnam N.H."/>
            <person name="Srivastava M."/>
            <person name="Hellsten U."/>
            <person name="Dirks B."/>
            <person name="Chapman J."/>
            <person name="Salamov A."/>
            <person name="Terry A."/>
            <person name="Shapiro H."/>
            <person name="Lindquist E."/>
            <person name="Kapitonov V.V."/>
            <person name="Jurka J."/>
            <person name="Genikhovich G."/>
            <person name="Grigoriev I.V."/>
            <person name="Lucas S.M."/>
            <person name="Steele R.E."/>
            <person name="Finnerty J.R."/>
            <person name="Technau U."/>
            <person name="Martindale M.Q."/>
            <person name="Rokhsar D.S."/>
        </authorList>
    </citation>
    <scope>NUCLEOTIDE SEQUENCE [LARGE SCALE GENOMIC DNA]</scope>
    <source>
        <strain evidence="5">CH2 X CH6</strain>
    </source>
</reference>
<dbReference type="GO" id="GO:0005737">
    <property type="term" value="C:cytoplasm"/>
    <property type="evidence" value="ECO:0000318"/>
    <property type="project" value="GO_Central"/>
</dbReference>
<keyword evidence="3" id="KW-0732">Signal</keyword>
<dbReference type="AlphaFoldDB" id="A7SWW7"/>
<protein>
    <recommendedName>
        <fullName evidence="6">Pituitary tumor-transforming gene 1 protein-interacting protein</fullName>
    </recommendedName>
</protein>
<dbReference type="OrthoDB" id="5829916at2759"/>
<dbReference type="KEGG" id="nve:5502740"/>
<keyword evidence="2" id="KW-0812">Transmembrane</keyword>
<name>A7SWW7_NEMVE</name>
<dbReference type="PANTHER" id="PTHR15191:SF3">
    <property type="entry name" value="PITUITARY TUMOR-TRANSFORMING GENE PROTEIN-BINDING FACTOR"/>
    <property type="match status" value="1"/>
</dbReference>
<evidence type="ECO:0008006" key="6">
    <source>
        <dbReference type="Google" id="ProtNLM"/>
    </source>
</evidence>
<keyword evidence="5" id="KW-1185">Reference proteome</keyword>
<dbReference type="HOGENOM" id="CLU_109415_0_0_1"/>
<feature type="chain" id="PRO_5002712369" description="Pituitary tumor-transforming gene 1 protein-interacting protein" evidence="3">
    <location>
        <begin position="29"/>
        <end position="177"/>
    </location>
</feature>
<feature type="transmembrane region" description="Helical" evidence="2">
    <location>
        <begin position="88"/>
        <end position="113"/>
    </location>
</feature>
<organism evidence="4 5">
    <name type="scientific">Nematostella vectensis</name>
    <name type="common">Starlet sea anemone</name>
    <dbReference type="NCBI Taxonomy" id="45351"/>
    <lineage>
        <taxon>Eukaryota</taxon>
        <taxon>Metazoa</taxon>
        <taxon>Cnidaria</taxon>
        <taxon>Anthozoa</taxon>
        <taxon>Hexacorallia</taxon>
        <taxon>Actiniaria</taxon>
        <taxon>Edwardsiidae</taxon>
        <taxon>Nematostella</taxon>
    </lineage>
</organism>
<dbReference type="OMA" id="VCQLSQA"/>
<dbReference type="GO" id="GO:0005634">
    <property type="term" value="C:nucleus"/>
    <property type="evidence" value="ECO:0000318"/>
    <property type="project" value="GO_Central"/>
</dbReference>
<evidence type="ECO:0000256" key="1">
    <source>
        <dbReference type="SAM" id="MobiDB-lite"/>
    </source>
</evidence>
<dbReference type="Proteomes" id="UP000001593">
    <property type="component" value="Unassembled WGS sequence"/>
</dbReference>
<feature type="compositionally biased region" description="Basic and acidic residues" evidence="1">
    <location>
        <begin position="128"/>
        <end position="159"/>
    </location>
</feature>
<proteinExistence type="predicted"/>
<dbReference type="PANTHER" id="PTHR15191">
    <property type="entry name" value="PROTEIN CBG20567"/>
    <property type="match status" value="1"/>
</dbReference>
<sequence length="177" mass="20164">MAFSSKSLLLALAVFGCALVYFTAPVSGADVNCAKFTNSSCDKCTDNSACYYCKSTGVCSHYPGWTKLVPRDCPHKQWFYGQCKISGFILIILVPSLVALFLLFFGCCIYCCCCRRCSKWRKKRHDKEELKMKRKRDEMTALHSQRKTERQAKADDIRKKYGLLPSKSSGYERLDDN</sequence>
<dbReference type="EMBL" id="DS469870">
    <property type="protein sequence ID" value="EDO31804.1"/>
    <property type="molecule type" value="Genomic_DNA"/>
</dbReference>
<dbReference type="GO" id="GO:0006606">
    <property type="term" value="P:protein import into nucleus"/>
    <property type="evidence" value="ECO:0000318"/>
    <property type="project" value="GO_Central"/>
</dbReference>
<dbReference type="InParanoid" id="A7SWW7"/>
<dbReference type="PhylomeDB" id="A7SWW7"/>
<evidence type="ECO:0000256" key="3">
    <source>
        <dbReference type="SAM" id="SignalP"/>
    </source>
</evidence>
<evidence type="ECO:0000256" key="2">
    <source>
        <dbReference type="SAM" id="Phobius"/>
    </source>
</evidence>
<evidence type="ECO:0000313" key="5">
    <source>
        <dbReference type="Proteomes" id="UP000001593"/>
    </source>
</evidence>
<dbReference type="eggNOG" id="ENOG502RYM1">
    <property type="taxonomic scope" value="Eukaryota"/>
</dbReference>
<evidence type="ECO:0000313" key="4">
    <source>
        <dbReference type="EMBL" id="EDO31804.1"/>
    </source>
</evidence>
<feature type="signal peptide" evidence="3">
    <location>
        <begin position="1"/>
        <end position="28"/>
    </location>
</feature>
<accession>A7SWW7</accession>
<gene>
    <name evidence="4" type="ORF">NEMVEDRAFT_v1g237574</name>
</gene>
<dbReference type="PROSITE" id="PS51257">
    <property type="entry name" value="PROKAR_LIPOPROTEIN"/>
    <property type="match status" value="1"/>
</dbReference>
<feature type="region of interest" description="Disordered" evidence="1">
    <location>
        <begin position="128"/>
        <end position="177"/>
    </location>
</feature>